<reference evidence="2" key="1">
    <citation type="submission" date="2022-05" db="EMBL/GenBank/DDBJ databases">
        <authorList>
            <person name="Okamura Y."/>
        </authorList>
    </citation>
    <scope>NUCLEOTIDE SEQUENCE</scope>
</reference>
<comment type="caution">
    <text evidence="2">The sequence shown here is derived from an EMBL/GenBank/DDBJ whole genome shotgun (WGS) entry which is preliminary data.</text>
</comment>
<organism evidence="2 3">
    <name type="scientific">Pieris brassicae</name>
    <name type="common">White butterfly</name>
    <name type="synonym">Large white butterfly</name>
    <dbReference type="NCBI Taxonomy" id="7116"/>
    <lineage>
        <taxon>Eukaryota</taxon>
        <taxon>Metazoa</taxon>
        <taxon>Ecdysozoa</taxon>
        <taxon>Arthropoda</taxon>
        <taxon>Hexapoda</taxon>
        <taxon>Insecta</taxon>
        <taxon>Pterygota</taxon>
        <taxon>Neoptera</taxon>
        <taxon>Endopterygota</taxon>
        <taxon>Lepidoptera</taxon>
        <taxon>Glossata</taxon>
        <taxon>Ditrysia</taxon>
        <taxon>Papilionoidea</taxon>
        <taxon>Pieridae</taxon>
        <taxon>Pierinae</taxon>
        <taxon>Pieris</taxon>
    </lineage>
</organism>
<name>A0A9P0XGX0_PIEBR</name>
<accession>A0A9P0XGX0</accession>
<protein>
    <submittedName>
        <fullName evidence="2">Uncharacterized protein</fullName>
    </submittedName>
</protein>
<evidence type="ECO:0000256" key="1">
    <source>
        <dbReference type="SAM" id="MobiDB-lite"/>
    </source>
</evidence>
<dbReference type="Proteomes" id="UP001152562">
    <property type="component" value="Unassembled WGS sequence"/>
</dbReference>
<feature type="compositionally biased region" description="Polar residues" evidence="1">
    <location>
        <begin position="157"/>
        <end position="174"/>
    </location>
</feature>
<gene>
    <name evidence="2" type="ORF">PIBRA_LOCUS10689</name>
</gene>
<dbReference type="AlphaFoldDB" id="A0A9P0XGX0"/>
<dbReference type="EMBL" id="CALOZG010000040">
    <property type="protein sequence ID" value="CAH4034508.1"/>
    <property type="molecule type" value="Genomic_DNA"/>
</dbReference>
<feature type="region of interest" description="Disordered" evidence="1">
    <location>
        <begin position="157"/>
        <end position="182"/>
    </location>
</feature>
<evidence type="ECO:0000313" key="3">
    <source>
        <dbReference type="Proteomes" id="UP001152562"/>
    </source>
</evidence>
<proteinExistence type="predicted"/>
<keyword evidence="3" id="KW-1185">Reference proteome</keyword>
<sequence length="364" mass="39795">MPTCSQNKKCTHNRIKCHRGPISPRPCIDSHRIPHFNPQFCSPRCHNPFIHPHYPNPAHCMASVKKCHNCSDESEDEEAKENVEIIQCPYTASTQVVDGQDGNTKLKTCCVRNADSKGSPQILPPGFKAHISVDIADPQSSVTQRPEVCCRAKKSLENVSNQKQSPKETSTPKSNEQDSKNPEICCARSKKKIQAIEAQSKVSAQSFIKHDTDSTVIKHIDSEALSLQSVESDDNVSEKPCCASAYPRIKTEPILPPKGISGTSRPGYVVNKENPDPIPKEIPSECMTDGGCIHGISSIMPNAKQKKESTCLCGAKSKKESHVCDASKLLTGQKSCPCRYPPGYSQFSCSGNITGVCKCNGEFK</sequence>
<evidence type="ECO:0000313" key="2">
    <source>
        <dbReference type="EMBL" id="CAH4034508.1"/>
    </source>
</evidence>